<feature type="domain" description="Rad51-like C-terminal" evidence="3">
    <location>
        <begin position="87"/>
        <end position="189"/>
    </location>
</feature>
<sequence>MRLSNLVPAIPANIVASLDAIGVRTEIDLLFSGSTFEIYNRLPANTLTLRELTEYTALAAELCAAPGTTAQEALRLEKEALTGDDELRSGLEELDELLRGLGSGKVIEISGDKGSGKTTLALNIILHHLASQPTPGTAVWVDTTGDFSSEKALNILACRQLDENILERVQVVLAFDIDFAQALLEDLSSRHDVPVHRHNSRVRIEALYLEEKFAADLELLHCARFCEPFAMPREARIDDHIFALAKLVSFRTSLLDSPFVSTRATLSIDNNDLSLLYWDAKGTSVALDILSITPLSDALTLRQRGLRFLVIDTITPLLGPLFSAVSAQGHAIMTDFMRQLQAFARKLGVTVFVINNTSGHGLEDNKRKPALGPSFVLLTDTSLWLQAIVDTSAETDAPILHSLQIVKSRSKPTGCSMTFCVRDSTVSPVLVENNPRS</sequence>
<comment type="subcellular location">
    <subcellularLocation>
        <location evidence="1">Nucleus</location>
    </subcellularLocation>
</comment>
<accession>A0A8H4VMY1</accession>
<name>A0A8H4VMY1_9AGAR</name>
<dbReference type="GO" id="GO:0005815">
    <property type="term" value="C:microtubule organizing center"/>
    <property type="evidence" value="ECO:0007669"/>
    <property type="project" value="TreeGrafter"/>
</dbReference>
<dbReference type="PANTHER" id="PTHR46457:SF1">
    <property type="entry name" value="DNA REPAIR PROTEIN RAD51 HOMOLOG 4"/>
    <property type="match status" value="1"/>
</dbReference>
<gene>
    <name evidence="4" type="ORF">D9613_007604</name>
</gene>
<dbReference type="GO" id="GO:0000723">
    <property type="term" value="P:telomere maintenance"/>
    <property type="evidence" value="ECO:0007669"/>
    <property type="project" value="TreeGrafter"/>
</dbReference>
<dbReference type="GO" id="GO:0008094">
    <property type="term" value="F:ATP-dependent activity, acting on DNA"/>
    <property type="evidence" value="ECO:0007669"/>
    <property type="project" value="TreeGrafter"/>
</dbReference>
<dbReference type="GO" id="GO:0007131">
    <property type="term" value="P:reciprocal meiotic recombination"/>
    <property type="evidence" value="ECO:0007669"/>
    <property type="project" value="TreeGrafter"/>
</dbReference>
<dbReference type="AlphaFoldDB" id="A0A8H4VMY1"/>
<dbReference type="GO" id="GO:0042148">
    <property type="term" value="P:DNA strand invasion"/>
    <property type="evidence" value="ECO:0007669"/>
    <property type="project" value="TreeGrafter"/>
</dbReference>
<dbReference type="Pfam" id="PF08423">
    <property type="entry name" value="Rad51"/>
    <property type="match status" value="1"/>
</dbReference>
<dbReference type="GO" id="GO:0003697">
    <property type="term" value="F:single-stranded DNA binding"/>
    <property type="evidence" value="ECO:0007669"/>
    <property type="project" value="TreeGrafter"/>
</dbReference>
<dbReference type="PANTHER" id="PTHR46457">
    <property type="entry name" value="DNA REPAIR PROTEIN RAD51 HOMOLOG 4"/>
    <property type="match status" value="1"/>
</dbReference>
<dbReference type="EMBL" id="JAACJL010000045">
    <property type="protein sequence ID" value="KAF4613995.1"/>
    <property type="molecule type" value="Genomic_DNA"/>
</dbReference>
<dbReference type="InterPro" id="IPR051988">
    <property type="entry name" value="HRR_RAD51_Paralog"/>
</dbReference>
<evidence type="ECO:0000256" key="2">
    <source>
        <dbReference type="ARBA" id="ARBA00023242"/>
    </source>
</evidence>
<evidence type="ECO:0000313" key="5">
    <source>
        <dbReference type="Proteomes" id="UP000521872"/>
    </source>
</evidence>
<dbReference type="GO" id="GO:0000400">
    <property type="term" value="F:four-way junction DNA binding"/>
    <property type="evidence" value="ECO:0007669"/>
    <property type="project" value="TreeGrafter"/>
</dbReference>
<dbReference type="Proteomes" id="UP000521872">
    <property type="component" value="Unassembled WGS sequence"/>
</dbReference>
<evidence type="ECO:0000256" key="1">
    <source>
        <dbReference type="ARBA" id="ARBA00004123"/>
    </source>
</evidence>
<dbReference type="InterPro" id="IPR013632">
    <property type="entry name" value="Rad51_C"/>
</dbReference>
<organism evidence="4 5">
    <name type="scientific">Agrocybe pediades</name>
    <dbReference type="NCBI Taxonomy" id="84607"/>
    <lineage>
        <taxon>Eukaryota</taxon>
        <taxon>Fungi</taxon>
        <taxon>Dikarya</taxon>
        <taxon>Basidiomycota</taxon>
        <taxon>Agaricomycotina</taxon>
        <taxon>Agaricomycetes</taxon>
        <taxon>Agaricomycetidae</taxon>
        <taxon>Agaricales</taxon>
        <taxon>Agaricineae</taxon>
        <taxon>Strophariaceae</taxon>
        <taxon>Agrocybe</taxon>
    </lineage>
</organism>
<dbReference type="SUPFAM" id="SSF52540">
    <property type="entry name" value="P-loop containing nucleoside triphosphate hydrolases"/>
    <property type="match status" value="1"/>
</dbReference>
<reference evidence="4 5" key="1">
    <citation type="submission" date="2019-12" db="EMBL/GenBank/DDBJ databases">
        <authorList>
            <person name="Floudas D."/>
            <person name="Bentzer J."/>
            <person name="Ahren D."/>
            <person name="Johansson T."/>
            <person name="Persson P."/>
            <person name="Tunlid A."/>
        </authorList>
    </citation>
    <scope>NUCLEOTIDE SEQUENCE [LARGE SCALE GENOMIC DNA]</scope>
    <source>
        <strain evidence="4 5">CBS 102.39</strain>
    </source>
</reference>
<dbReference type="InterPro" id="IPR027417">
    <property type="entry name" value="P-loop_NTPase"/>
</dbReference>
<evidence type="ECO:0000259" key="3">
    <source>
        <dbReference type="Pfam" id="PF08423"/>
    </source>
</evidence>
<evidence type="ECO:0000313" key="4">
    <source>
        <dbReference type="EMBL" id="KAF4613995.1"/>
    </source>
</evidence>
<comment type="caution">
    <text evidence="4">The sequence shown here is derived from an EMBL/GenBank/DDBJ whole genome shotgun (WGS) entry which is preliminary data.</text>
</comment>
<keyword evidence="2" id="KW-0539">Nucleus</keyword>
<dbReference type="GO" id="GO:0005657">
    <property type="term" value="C:replication fork"/>
    <property type="evidence" value="ECO:0007669"/>
    <property type="project" value="TreeGrafter"/>
</dbReference>
<dbReference type="GO" id="GO:0000724">
    <property type="term" value="P:double-strand break repair via homologous recombination"/>
    <property type="evidence" value="ECO:0007669"/>
    <property type="project" value="TreeGrafter"/>
</dbReference>
<protein>
    <recommendedName>
        <fullName evidence="3">Rad51-like C-terminal domain-containing protein</fullName>
    </recommendedName>
</protein>
<proteinExistence type="predicted"/>
<dbReference type="GO" id="GO:0033063">
    <property type="term" value="C:Rad51B-Rad51C-Rad51D-XRCC2 complex"/>
    <property type="evidence" value="ECO:0007669"/>
    <property type="project" value="TreeGrafter"/>
</dbReference>
<keyword evidence="5" id="KW-1185">Reference proteome</keyword>
<dbReference type="Gene3D" id="3.40.50.300">
    <property type="entry name" value="P-loop containing nucleotide triphosphate hydrolases"/>
    <property type="match status" value="2"/>
</dbReference>